<organism evidence="1 2">
    <name type="scientific">Malassezia globosa (strain ATCC MYA-4612 / CBS 7966)</name>
    <name type="common">Dandruff-associated fungus</name>
    <dbReference type="NCBI Taxonomy" id="425265"/>
    <lineage>
        <taxon>Eukaryota</taxon>
        <taxon>Fungi</taxon>
        <taxon>Dikarya</taxon>
        <taxon>Basidiomycota</taxon>
        <taxon>Ustilaginomycotina</taxon>
        <taxon>Malasseziomycetes</taxon>
        <taxon>Malasseziales</taxon>
        <taxon>Malasseziaceae</taxon>
        <taxon>Malassezia</taxon>
    </lineage>
</organism>
<accession>A8PZZ3</accession>
<name>A8PZZ3_MALGO</name>
<reference evidence="1 2" key="1">
    <citation type="journal article" date="2007" name="Proc. Natl. Acad. Sci. U.S.A.">
        <title>Dandruff-associated Malassezia genomes reveal convergent and divergent virulence traits shared with plant and human fungal pathogens.</title>
        <authorList>
            <person name="Xu J."/>
            <person name="Saunders C.W."/>
            <person name="Hu P."/>
            <person name="Grant R.A."/>
            <person name="Boekhout T."/>
            <person name="Kuramae E.E."/>
            <person name="Kronstad J.W."/>
            <person name="Deangelis Y.M."/>
            <person name="Reeder N.L."/>
            <person name="Johnstone K.R."/>
            <person name="Leland M."/>
            <person name="Fieno A.M."/>
            <person name="Begley W.M."/>
            <person name="Sun Y."/>
            <person name="Lacey M.P."/>
            <person name="Chaudhary T."/>
            <person name="Keough T."/>
            <person name="Chu L."/>
            <person name="Sears R."/>
            <person name="Yuan B."/>
            <person name="Dawson T.L.Jr."/>
        </authorList>
    </citation>
    <scope>NUCLEOTIDE SEQUENCE [LARGE SCALE GENOMIC DNA]</scope>
    <source>
        <strain evidence="2">ATCC MYA-4612 / CBS 7966</strain>
    </source>
</reference>
<protein>
    <submittedName>
        <fullName evidence="1">Uncharacterized protein</fullName>
    </submittedName>
</protein>
<dbReference type="SUPFAM" id="SSF52833">
    <property type="entry name" value="Thioredoxin-like"/>
    <property type="match status" value="1"/>
</dbReference>
<evidence type="ECO:0000313" key="1">
    <source>
        <dbReference type="EMBL" id="EDP43751.1"/>
    </source>
</evidence>
<dbReference type="AlphaFoldDB" id="A8PZZ3"/>
<comment type="caution">
    <text evidence="1">The sequence shown here is derived from an EMBL/GenBank/DDBJ whole genome shotgun (WGS) entry which is preliminary data.</text>
</comment>
<gene>
    <name evidence="1" type="ORF">MGL_1964</name>
</gene>
<proteinExistence type="predicted"/>
<dbReference type="KEGG" id="mgl:MGL_1964"/>
<sequence>MALPPSLQALSIGARDATNTLEFYLDYLCPFSAKILLNFHEQIVPLVCGENARYRGQLRVVIRPVPQPWHASSTLLHETALAIARLAHDNREMLENAYTNAFWHFSIALMRSAESWFDENARSKTPDQMRAELVSLAVTILGDDARKAGNKPLVHLPDGETLTNAVHSWTRVGKGNDGSRIVPDLKYCVKIGRQNGIHVTPTALWNGVVEPSISSSFSKEQWMNFLDERIPRANM</sequence>
<keyword evidence="2" id="KW-1185">Reference proteome</keyword>
<dbReference type="Gene3D" id="3.40.30.10">
    <property type="entry name" value="Glutaredoxin"/>
    <property type="match status" value="1"/>
</dbReference>
<dbReference type="PANTHER" id="PTHR33875">
    <property type="entry name" value="OS09G0542200 PROTEIN"/>
    <property type="match status" value="1"/>
</dbReference>
<dbReference type="PANTHER" id="PTHR33875:SF2">
    <property type="entry name" value="ACR183CP"/>
    <property type="match status" value="1"/>
</dbReference>
<dbReference type="OMA" id="IKFSRQN"/>
<dbReference type="VEuPathDB" id="FungiDB:MGL_1964"/>
<dbReference type="InParanoid" id="A8PZZ3"/>
<dbReference type="EMBL" id="AAYY01000006">
    <property type="protein sequence ID" value="EDP43751.1"/>
    <property type="molecule type" value="Genomic_DNA"/>
</dbReference>
<dbReference type="OrthoDB" id="37297at2759"/>
<dbReference type="RefSeq" id="XP_001730965.1">
    <property type="nucleotide sequence ID" value="XM_001730913.1"/>
</dbReference>
<evidence type="ECO:0000313" key="2">
    <source>
        <dbReference type="Proteomes" id="UP000008837"/>
    </source>
</evidence>
<dbReference type="Proteomes" id="UP000008837">
    <property type="component" value="Unassembled WGS sequence"/>
</dbReference>
<dbReference type="STRING" id="425265.A8PZZ3"/>
<dbReference type="InterPro" id="IPR036249">
    <property type="entry name" value="Thioredoxin-like_sf"/>
</dbReference>
<dbReference type="GeneID" id="5855272"/>